<organism evidence="4 5">
    <name type="scientific">Diatraea saccharalis</name>
    <name type="common">sugarcane borer</name>
    <dbReference type="NCBI Taxonomy" id="40085"/>
    <lineage>
        <taxon>Eukaryota</taxon>
        <taxon>Metazoa</taxon>
        <taxon>Ecdysozoa</taxon>
        <taxon>Arthropoda</taxon>
        <taxon>Hexapoda</taxon>
        <taxon>Insecta</taxon>
        <taxon>Pterygota</taxon>
        <taxon>Neoptera</taxon>
        <taxon>Endopterygota</taxon>
        <taxon>Lepidoptera</taxon>
        <taxon>Glossata</taxon>
        <taxon>Ditrysia</taxon>
        <taxon>Pyraloidea</taxon>
        <taxon>Crambidae</taxon>
        <taxon>Crambinae</taxon>
        <taxon>Diatraea</taxon>
    </lineage>
</organism>
<dbReference type="Gene3D" id="2.130.10.10">
    <property type="entry name" value="YVTN repeat-like/Quinoprotein amine dehydrogenase"/>
    <property type="match status" value="2"/>
</dbReference>
<protein>
    <recommendedName>
        <fullName evidence="6">Guanine nucleotide-binding protein subunit beta-like protein 1</fullName>
    </recommendedName>
</protein>
<evidence type="ECO:0000256" key="2">
    <source>
        <dbReference type="ARBA" id="ARBA00022737"/>
    </source>
</evidence>
<evidence type="ECO:0000256" key="1">
    <source>
        <dbReference type="ARBA" id="ARBA00022574"/>
    </source>
</evidence>
<keyword evidence="5" id="KW-1185">Reference proteome</keyword>
<dbReference type="PROSITE" id="PS50082">
    <property type="entry name" value="WD_REPEATS_2"/>
    <property type="match status" value="1"/>
</dbReference>
<dbReference type="Proteomes" id="UP001153714">
    <property type="component" value="Chromosome 18"/>
</dbReference>
<gene>
    <name evidence="4" type="ORF">DIATSA_LOCUS5510</name>
</gene>
<dbReference type="OrthoDB" id="7668193at2759"/>
<dbReference type="PANTHER" id="PTHR19854:SF1">
    <property type="entry name" value="GUANINE NUCLEOTIDE-BINDING PROTEIN SUBUNIT BETA-LIKE PROTEIN 1"/>
    <property type="match status" value="1"/>
</dbReference>
<dbReference type="PROSITE" id="PS50294">
    <property type="entry name" value="WD_REPEATS_REGION"/>
    <property type="match status" value="1"/>
</dbReference>
<dbReference type="InterPro" id="IPR001680">
    <property type="entry name" value="WD40_rpt"/>
</dbReference>
<evidence type="ECO:0008006" key="6">
    <source>
        <dbReference type="Google" id="ProtNLM"/>
    </source>
</evidence>
<dbReference type="PROSITE" id="PS00678">
    <property type="entry name" value="WD_REPEATS_1"/>
    <property type="match status" value="1"/>
</dbReference>
<dbReference type="Pfam" id="PF00400">
    <property type="entry name" value="WD40"/>
    <property type="match status" value="1"/>
</dbReference>
<dbReference type="SUPFAM" id="SSF50978">
    <property type="entry name" value="WD40 repeat-like"/>
    <property type="match status" value="1"/>
</dbReference>
<proteinExistence type="predicted"/>
<feature type="repeat" description="WD" evidence="3">
    <location>
        <begin position="281"/>
        <end position="325"/>
    </location>
</feature>
<dbReference type="InterPro" id="IPR015943">
    <property type="entry name" value="WD40/YVTN_repeat-like_dom_sf"/>
</dbReference>
<dbReference type="PANTHER" id="PTHR19854">
    <property type="entry name" value="TRANSDUCIN BETA-LIKE 3"/>
    <property type="match status" value="1"/>
</dbReference>
<dbReference type="InterPro" id="IPR036322">
    <property type="entry name" value="WD40_repeat_dom_sf"/>
</dbReference>
<evidence type="ECO:0000256" key="3">
    <source>
        <dbReference type="PROSITE-ProRule" id="PRU00221"/>
    </source>
</evidence>
<keyword evidence="2" id="KW-0677">Repeat</keyword>
<reference evidence="4" key="1">
    <citation type="submission" date="2021-12" db="EMBL/GenBank/DDBJ databases">
        <authorList>
            <person name="King R."/>
        </authorList>
    </citation>
    <scope>NUCLEOTIDE SEQUENCE</scope>
</reference>
<dbReference type="InterPro" id="IPR019775">
    <property type="entry name" value="WD40_repeat_CS"/>
</dbReference>
<accession>A0A9N9WCP5</accession>
<reference evidence="4" key="2">
    <citation type="submission" date="2022-10" db="EMBL/GenBank/DDBJ databases">
        <authorList>
            <consortium name="ENA_rothamsted_submissions"/>
            <consortium name="culmorum"/>
            <person name="King R."/>
        </authorList>
    </citation>
    <scope>NUCLEOTIDE SEQUENCE</scope>
</reference>
<evidence type="ECO:0000313" key="5">
    <source>
        <dbReference type="Proteomes" id="UP001153714"/>
    </source>
</evidence>
<dbReference type="SMART" id="SM00320">
    <property type="entry name" value="WD40"/>
    <property type="match status" value="4"/>
</dbReference>
<keyword evidence="1 3" id="KW-0853">WD repeat</keyword>
<sequence>MALLPPDPVYTIRNVDNVPVYSLAFSFLPGGLERLLAGSKNGYVYAYNLQTNRVQQKIQVGQAPILHLIHTNSHLITQEKGGIFKIFELTNSGYKEEAIINIDYPGFCRFEANTKLETIYVPDRDSKIYVYNFAGEKLETLMPDFNDKSTPKLGDPMCMKYIDFPCNRPCLLAGYEAGWLLLWDLNTSQCIGKLQTKECPMTVDYHRDQQRGIIGNASNVIQIFSIGKKDLSLAHKLDISIKNSGINKVHSRMDGKVFASGGWDGHIRIFSWFSLRPLVVLTEHKQAVQDVVYSTEKVSLWKAPIMAAGGLDGAITLWDLYNNKN</sequence>
<name>A0A9N9WCP5_9NEOP</name>
<evidence type="ECO:0000313" key="4">
    <source>
        <dbReference type="EMBL" id="CAG9787641.1"/>
    </source>
</evidence>
<dbReference type="AlphaFoldDB" id="A0A9N9WCP5"/>
<dbReference type="EMBL" id="OU893349">
    <property type="protein sequence ID" value="CAG9787641.1"/>
    <property type="molecule type" value="Genomic_DNA"/>
</dbReference>